<dbReference type="InterPro" id="IPR047122">
    <property type="entry name" value="Trans-enoyl_RdTase-like"/>
</dbReference>
<comment type="similarity">
    <text evidence="1">Belongs to the zinc-containing alcohol dehydrogenase family.</text>
</comment>
<dbReference type="AlphaFoldDB" id="A0A3A3A7A6"/>
<organism evidence="4 5">
    <name type="scientific">Aspergillus sclerotialis</name>
    <dbReference type="NCBI Taxonomy" id="2070753"/>
    <lineage>
        <taxon>Eukaryota</taxon>
        <taxon>Fungi</taxon>
        <taxon>Dikarya</taxon>
        <taxon>Ascomycota</taxon>
        <taxon>Pezizomycotina</taxon>
        <taxon>Eurotiomycetes</taxon>
        <taxon>Eurotiomycetidae</taxon>
        <taxon>Eurotiales</taxon>
        <taxon>Aspergillaceae</taxon>
        <taxon>Aspergillus</taxon>
        <taxon>Aspergillus subgen. Polypaecilum</taxon>
    </lineage>
</organism>
<name>A0A3A3A7A6_9EURO</name>
<evidence type="ECO:0000259" key="3">
    <source>
        <dbReference type="Pfam" id="PF08240"/>
    </source>
</evidence>
<accession>A0A3A3A7A6</accession>
<dbReference type="Proteomes" id="UP000266188">
    <property type="component" value="Unassembled WGS sequence"/>
</dbReference>
<keyword evidence="5" id="KW-1185">Reference proteome</keyword>
<dbReference type="SUPFAM" id="SSF50129">
    <property type="entry name" value="GroES-like"/>
    <property type="match status" value="1"/>
</dbReference>
<dbReference type="Gene3D" id="3.90.180.10">
    <property type="entry name" value="Medium-chain alcohol dehydrogenases, catalytic domain"/>
    <property type="match status" value="1"/>
</dbReference>
<gene>
    <name evidence="4" type="ORF">PHISCL_00019</name>
</gene>
<sequence>MQITNNASWIVESGGDFIVKPSIYTKPGPNEVVIKSAAVAVNPIDWKIKAFSSKLPFTIPYPFILGYDVAGEIFEVGESVTGFKKGDRVIG</sequence>
<dbReference type="OrthoDB" id="48317at2759"/>
<dbReference type="PANTHER" id="PTHR45348:SF2">
    <property type="entry name" value="ZINC-TYPE ALCOHOL DEHYDROGENASE-LIKE PROTEIN C2E1P3.01"/>
    <property type="match status" value="1"/>
</dbReference>
<dbReference type="GO" id="GO:0016651">
    <property type="term" value="F:oxidoreductase activity, acting on NAD(P)H"/>
    <property type="evidence" value="ECO:0007669"/>
    <property type="project" value="InterPro"/>
</dbReference>
<protein>
    <submittedName>
        <fullName evidence="4">Alcohol dehydrogenase GroES-like domain protein</fullName>
    </submittedName>
</protein>
<keyword evidence="2" id="KW-0560">Oxidoreductase</keyword>
<proteinExistence type="inferred from homology"/>
<dbReference type="EMBL" id="MVGC01000001">
    <property type="protein sequence ID" value="RJE27594.1"/>
    <property type="molecule type" value="Genomic_DNA"/>
</dbReference>
<dbReference type="PANTHER" id="PTHR45348">
    <property type="entry name" value="HYPOTHETICAL OXIDOREDUCTASE (EUROFUNG)"/>
    <property type="match status" value="1"/>
</dbReference>
<evidence type="ECO:0000313" key="4">
    <source>
        <dbReference type="EMBL" id="RJE27594.1"/>
    </source>
</evidence>
<dbReference type="Pfam" id="PF08240">
    <property type="entry name" value="ADH_N"/>
    <property type="match status" value="1"/>
</dbReference>
<evidence type="ECO:0000313" key="5">
    <source>
        <dbReference type="Proteomes" id="UP000266188"/>
    </source>
</evidence>
<feature type="domain" description="Alcohol dehydrogenase-like N-terminal" evidence="3">
    <location>
        <begin position="28"/>
        <end position="90"/>
    </location>
</feature>
<dbReference type="InterPro" id="IPR011032">
    <property type="entry name" value="GroES-like_sf"/>
</dbReference>
<comment type="caution">
    <text evidence="4">The sequence shown here is derived from an EMBL/GenBank/DDBJ whole genome shotgun (WGS) entry which is preliminary data.</text>
</comment>
<evidence type="ECO:0000256" key="2">
    <source>
        <dbReference type="ARBA" id="ARBA00023002"/>
    </source>
</evidence>
<dbReference type="InterPro" id="IPR013154">
    <property type="entry name" value="ADH-like_N"/>
</dbReference>
<reference evidence="5" key="1">
    <citation type="submission" date="2017-02" db="EMBL/GenBank/DDBJ databases">
        <authorList>
            <person name="Tafer H."/>
            <person name="Lopandic K."/>
        </authorList>
    </citation>
    <scope>NUCLEOTIDE SEQUENCE [LARGE SCALE GENOMIC DNA]</scope>
    <source>
        <strain evidence="5">CBS 366.77</strain>
    </source>
</reference>
<dbReference type="STRING" id="2070753.A0A3A3A7A6"/>
<evidence type="ECO:0000256" key="1">
    <source>
        <dbReference type="ARBA" id="ARBA00008072"/>
    </source>
</evidence>